<dbReference type="AlphaFoldDB" id="A2Q2B1"/>
<name>A2Q2B1_MEDTR</name>
<gene>
    <name evidence="1" type="ORF">MtrDRAFT_AC149642g24v2</name>
</gene>
<sequence length="98" mass="11772">MIRFFTTLSIKCQINDINFFWGGGEDSRNFFWIKWDNICLNKENRGLGVKRLWEFNMSLLEKWMRRVLEDKESLWNVVLRAKYREFGGRVLGRFGGVS</sequence>
<proteinExistence type="predicted"/>
<organism evidence="1">
    <name type="scientific">Medicago truncatula</name>
    <name type="common">Barrel medic</name>
    <name type="synonym">Medicago tribuloides</name>
    <dbReference type="NCBI Taxonomy" id="3880"/>
    <lineage>
        <taxon>Eukaryota</taxon>
        <taxon>Viridiplantae</taxon>
        <taxon>Streptophyta</taxon>
        <taxon>Embryophyta</taxon>
        <taxon>Tracheophyta</taxon>
        <taxon>Spermatophyta</taxon>
        <taxon>Magnoliopsida</taxon>
        <taxon>eudicotyledons</taxon>
        <taxon>Gunneridae</taxon>
        <taxon>Pentapetalae</taxon>
        <taxon>rosids</taxon>
        <taxon>fabids</taxon>
        <taxon>Fabales</taxon>
        <taxon>Fabaceae</taxon>
        <taxon>Papilionoideae</taxon>
        <taxon>50 kb inversion clade</taxon>
        <taxon>NPAAA clade</taxon>
        <taxon>Hologalegina</taxon>
        <taxon>IRL clade</taxon>
        <taxon>Trifolieae</taxon>
        <taxon>Medicago</taxon>
    </lineage>
</organism>
<reference evidence="1" key="2">
    <citation type="submission" date="2007-03" db="EMBL/GenBank/DDBJ databases">
        <authorList>
            <consortium name="The International Medicago Genome Annotation Group"/>
        </authorList>
    </citation>
    <scope>NUCLEOTIDE SEQUENCE</scope>
</reference>
<dbReference type="EMBL" id="AC149642">
    <property type="protein sequence ID" value="ABN06048.1"/>
    <property type="molecule type" value="Genomic_DNA"/>
</dbReference>
<reference evidence="1" key="1">
    <citation type="submission" date="2004-07" db="EMBL/GenBank/DDBJ databases">
        <authorList>
            <person name="Town C.D."/>
        </authorList>
    </citation>
    <scope>NUCLEOTIDE SEQUENCE</scope>
</reference>
<protein>
    <submittedName>
        <fullName evidence="1">Uncharacterized protein</fullName>
    </submittedName>
</protein>
<accession>A2Q2B1</accession>
<evidence type="ECO:0000313" key="1">
    <source>
        <dbReference type="EMBL" id="ABN06048.1"/>
    </source>
</evidence>